<gene>
    <name evidence="1" type="ORF">CEP52_013658</name>
</gene>
<accession>A0A428SSH8</accession>
<keyword evidence="2" id="KW-1185">Reference proteome</keyword>
<sequence>MGRFLSGITEEMKQTKRVQLLDVTKDQVRHVAQRYLVDAMAKGEERVAFLGEKQPWVDGEWKIREMDVKGAE</sequence>
<dbReference type="GO" id="GO:0006508">
    <property type="term" value="P:proteolysis"/>
    <property type="evidence" value="ECO:0007669"/>
    <property type="project" value="UniProtKB-KW"/>
</dbReference>
<dbReference type="STRING" id="1325735.A0A428SSH8"/>
<proteinExistence type="predicted"/>
<name>A0A428SSH8_9HYPO</name>
<reference evidence="1 2" key="1">
    <citation type="submission" date="2017-06" db="EMBL/GenBank/DDBJ databases">
        <title>Comparative genomic analysis of Ambrosia Fusariam Clade fungi.</title>
        <authorList>
            <person name="Stajich J.E."/>
            <person name="Carrillo J."/>
            <person name="Kijimoto T."/>
            <person name="Eskalen A."/>
            <person name="O'Donnell K."/>
            <person name="Kasson M."/>
        </authorList>
    </citation>
    <scope>NUCLEOTIDE SEQUENCE [LARGE SCALE GENOMIC DNA]</scope>
    <source>
        <strain evidence="1 2">NRRL62579</strain>
    </source>
</reference>
<keyword evidence="1" id="KW-0645">Protease</keyword>
<dbReference type="EMBL" id="NKCK01000197">
    <property type="protein sequence ID" value="RSL92749.1"/>
    <property type="molecule type" value="Genomic_DNA"/>
</dbReference>
<evidence type="ECO:0000313" key="2">
    <source>
        <dbReference type="Proteomes" id="UP000287144"/>
    </source>
</evidence>
<dbReference type="Gene3D" id="3.30.830.10">
    <property type="entry name" value="Metalloenzyme, LuxS/M16 peptidase-like"/>
    <property type="match status" value="1"/>
</dbReference>
<protein>
    <submittedName>
        <fullName evidence="1">Mitochondrial presequence protease</fullName>
    </submittedName>
</protein>
<dbReference type="GO" id="GO:0008233">
    <property type="term" value="F:peptidase activity"/>
    <property type="evidence" value="ECO:0007669"/>
    <property type="project" value="UniProtKB-KW"/>
</dbReference>
<keyword evidence="1" id="KW-0378">Hydrolase</keyword>
<organism evidence="1 2">
    <name type="scientific">Fusarium oligoseptatum</name>
    <dbReference type="NCBI Taxonomy" id="2604345"/>
    <lineage>
        <taxon>Eukaryota</taxon>
        <taxon>Fungi</taxon>
        <taxon>Dikarya</taxon>
        <taxon>Ascomycota</taxon>
        <taxon>Pezizomycotina</taxon>
        <taxon>Sordariomycetes</taxon>
        <taxon>Hypocreomycetidae</taxon>
        <taxon>Hypocreales</taxon>
        <taxon>Nectriaceae</taxon>
        <taxon>Fusarium</taxon>
        <taxon>Fusarium solani species complex</taxon>
    </lineage>
</organism>
<comment type="caution">
    <text evidence="1">The sequence shown here is derived from an EMBL/GenBank/DDBJ whole genome shotgun (WGS) entry which is preliminary data.</text>
</comment>
<dbReference type="Proteomes" id="UP000287144">
    <property type="component" value="Unassembled WGS sequence"/>
</dbReference>
<dbReference type="AlphaFoldDB" id="A0A428SSH8"/>
<evidence type="ECO:0000313" key="1">
    <source>
        <dbReference type="EMBL" id="RSL92749.1"/>
    </source>
</evidence>